<feature type="compositionally biased region" description="Basic residues" evidence="9">
    <location>
        <begin position="466"/>
        <end position="476"/>
    </location>
</feature>
<protein>
    <recommendedName>
        <fullName evidence="3 8">DNA replication regulator SLD2</fullName>
    </recommendedName>
</protein>
<feature type="region of interest" description="Disordered" evidence="9">
    <location>
        <begin position="314"/>
        <end position="343"/>
    </location>
</feature>
<dbReference type="GO" id="GO:0003688">
    <property type="term" value="F:DNA replication origin binding"/>
    <property type="evidence" value="ECO:0007669"/>
    <property type="project" value="TreeGrafter"/>
</dbReference>
<dbReference type="GO" id="GO:0006270">
    <property type="term" value="P:DNA replication initiation"/>
    <property type="evidence" value="ECO:0007669"/>
    <property type="project" value="UniProtKB-UniRule"/>
</dbReference>
<gene>
    <name evidence="10" type="ORF">BT67DRAFT_458298</name>
</gene>
<evidence type="ECO:0000256" key="6">
    <source>
        <dbReference type="ARBA" id="ARBA00023306"/>
    </source>
</evidence>
<evidence type="ECO:0000256" key="5">
    <source>
        <dbReference type="ARBA" id="ARBA00023242"/>
    </source>
</evidence>
<evidence type="ECO:0000256" key="7">
    <source>
        <dbReference type="ARBA" id="ARBA00025253"/>
    </source>
</evidence>
<feature type="compositionally biased region" description="Low complexity" evidence="9">
    <location>
        <begin position="211"/>
        <end position="243"/>
    </location>
</feature>
<evidence type="ECO:0000313" key="11">
    <source>
        <dbReference type="Proteomes" id="UP001304895"/>
    </source>
</evidence>
<evidence type="ECO:0000256" key="8">
    <source>
        <dbReference type="RuleBase" id="RU367067"/>
    </source>
</evidence>
<dbReference type="GO" id="GO:0031261">
    <property type="term" value="C:DNA replication preinitiation complex"/>
    <property type="evidence" value="ECO:0007669"/>
    <property type="project" value="TreeGrafter"/>
</dbReference>
<evidence type="ECO:0000256" key="4">
    <source>
        <dbReference type="ARBA" id="ARBA00022705"/>
    </source>
</evidence>
<dbReference type="CDD" id="cd22289">
    <property type="entry name" value="RecQL4_SLD2_NTD"/>
    <property type="match status" value="1"/>
</dbReference>
<reference evidence="10" key="1">
    <citation type="journal article" date="2023" name="Mol. Phylogenet. Evol.">
        <title>Genome-scale phylogeny and comparative genomics of the fungal order Sordariales.</title>
        <authorList>
            <person name="Hensen N."/>
            <person name="Bonometti L."/>
            <person name="Westerberg I."/>
            <person name="Brannstrom I.O."/>
            <person name="Guillou S."/>
            <person name="Cros-Aarteil S."/>
            <person name="Calhoun S."/>
            <person name="Haridas S."/>
            <person name="Kuo A."/>
            <person name="Mondo S."/>
            <person name="Pangilinan J."/>
            <person name="Riley R."/>
            <person name="LaButti K."/>
            <person name="Andreopoulos B."/>
            <person name="Lipzen A."/>
            <person name="Chen C."/>
            <person name="Yan M."/>
            <person name="Daum C."/>
            <person name="Ng V."/>
            <person name="Clum A."/>
            <person name="Steindorff A."/>
            <person name="Ohm R.A."/>
            <person name="Martin F."/>
            <person name="Silar P."/>
            <person name="Natvig D.O."/>
            <person name="Lalanne C."/>
            <person name="Gautier V."/>
            <person name="Ament-Velasquez S.L."/>
            <person name="Kruys A."/>
            <person name="Hutchinson M.I."/>
            <person name="Powell A.J."/>
            <person name="Barry K."/>
            <person name="Miller A.N."/>
            <person name="Grigoriev I.V."/>
            <person name="Debuchy R."/>
            <person name="Gladieux P."/>
            <person name="Hiltunen Thoren M."/>
            <person name="Johannesson H."/>
        </authorList>
    </citation>
    <scope>NUCLEOTIDE SEQUENCE</scope>
    <source>
        <strain evidence="10">CBS 123565</strain>
    </source>
</reference>
<dbReference type="InterPro" id="IPR040203">
    <property type="entry name" value="Sld2"/>
</dbReference>
<comment type="caution">
    <text evidence="10">The sequence shown here is derived from an EMBL/GenBank/DDBJ whole genome shotgun (WGS) entry which is preliminary data.</text>
</comment>
<dbReference type="Proteomes" id="UP001304895">
    <property type="component" value="Unassembled WGS sequence"/>
</dbReference>
<evidence type="ECO:0000256" key="2">
    <source>
        <dbReference type="ARBA" id="ARBA00007276"/>
    </source>
</evidence>
<feature type="compositionally biased region" description="Basic and acidic residues" evidence="9">
    <location>
        <begin position="573"/>
        <end position="587"/>
    </location>
</feature>
<reference evidence="10" key="2">
    <citation type="submission" date="2023-05" db="EMBL/GenBank/DDBJ databases">
        <authorList>
            <consortium name="Lawrence Berkeley National Laboratory"/>
            <person name="Steindorff A."/>
            <person name="Hensen N."/>
            <person name="Bonometti L."/>
            <person name="Westerberg I."/>
            <person name="Brannstrom I.O."/>
            <person name="Guillou S."/>
            <person name="Cros-Aarteil S."/>
            <person name="Calhoun S."/>
            <person name="Haridas S."/>
            <person name="Kuo A."/>
            <person name="Mondo S."/>
            <person name="Pangilinan J."/>
            <person name="Riley R."/>
            <person name="Labutti K."/>
            <person name="Andreopoulos B."/>
            <person name="Lipzen A."/>
            <person name="Chen C."/>
            <person name="Yanf M."/>
            <person name="Daum C."/>
            <person name="Ng V."/>
            <person name="Clum A."/>
            <person name="Ohm R."/>
            <person name="Martin F."/>
            <person name="Silar P."/>
            <person name="Natvig D."/>
            <person name="Lalanne C."/>
            <person name="Gautier V."/>
            <person name="Ament-Velasquez S.L."/>
            <person name="Kruys A."/>
            <person name="Hutchinson M.I."/>
            <person name="Powell A.J."/>
            <person name="Barry K."/>
            <person name="Miller A.N."/>
            <person name="Grigoriev I.V."/>
            <person name="Debuchy R."/>
            <person name="Gladieux P."/>
            <person name="Thoren M.H."/>
            <person name="Johannesson H."/>
        </authorList>
    </citation>
    <scope>NUCLEOTIDE SEQUENCE</scope>
    <source>
        <strain evidence="10">CBS 123565</strain>
    </source>
</reference>
<accession>A0AAN6UE96</accession>
<evidence type="ECO:0000256" key="9">
    <source>
        <dbReference type="SAM" id="MobiDB-lite"/>
    </source>
</evidence>
<proteinExistence type="inferred from homology"/>
<comment type="subcellular location">
    <subcellularLocation>
        <location evidence="1 8">Nucleus</location>
    </subcellularLocation>
</comment>
<dbReference type="Gene3D" id="1.10.10.1460">
    <property type="match status" value="1"/>
</dbReference>
<dbReference type="PANTHER" id="PTHR28124">
    <property type="entry name" value="DNA REPLICATION REGULATOR SLD2"/>
    <property type="match status" value="1"/>
</dbReference>
<keyword evidence="5 8" id="KW-0539">Nucleus</keyword>
<dbReference type="GO" id="GO:1902977">
    <property type="term" value="P:mitotic DNA replication preinitiation complex assembly"/>
    <property type="evidence" value="ECO:0007669"/>
    <property type="project" value="TreeGrafter"/>
</dbReference>
<dbReference type="Pfam" id="PF11719">
    <property type="entry name" value="Drc1-Sld2"/>
    <property type="match status" value="1"/>
</dbReference>
<feature type="compositionally biased region" description="Acidic residues" evidence="9">
    <location>
        <begin position="320"/>
        <end position="333"/>
    </location>
</feature>
<keyword evidence="4 8" id="KW-0235">DNA replication</keyword>
<dbReference type="GO" id="GO:0003697">
    <property type="term" value="F:single-stranded DNA binding"/>
    <property type="evidence" value="ECO:0007669"/>
    <property type="project" value="TreeGrafter"/>
</dbReference>
<sequence>MPYQTMDGDARSAYERQSLQIRAELKQWEGDWAAARGGRKPGRDDIKQNADIARKYKQYNRLRDILAGKIPPPPAGPAEAADGSQQRKRTQSDAAIVAPQTPSKRSRPTQTPRKTQYFPTGPMPSAAHTPGAATAMNTPPLNRTLFTPAAAVPTSISPTPQRDGRVLGIFDLLGRTPSRSTALSTALPGRSIPVSATTPSRRRTTDPAAPPAISISITTTTTPTTARFTSTSTSTPQSKPRSSVPLYERPGNSAAPFRTPSTNRVARLRLTPQSGSKTPSFLRRRTTSSAVATTATITTAAAAAAAAAAANGGLSRVDEQGDDEADDGDEDGGGDGGGAAWKRIGPLRLPRTLALGGRGLSSVVAGLRRMEDEEFGEEEEAMREMEMEMEMEMEGGAGGGGGPVRAGTEGGLVEVGDSQVGPGPARGLAMDEADETTPIGLLSGFDNEGRDDHLDQEKPPAQPLRIFKKRGQKRSTRLVNMRPTRSRRPVQAGEEDADADDDDDDDDLVPETQFDPSATSGPRPDGDDALLSEDAGADSDGYGSGSDDDDDDDNTKDKAKTKAKKKTTAKTKTKTDGKDANKSEGVVKRAVRKVKATAHANFKRLKLKNNGAKGGPGHNSRFRRRR</sequence>
<name>A0AAN6UE96_9PEZI</name>
<organism evidence="10 11">
    <name type="scientific">Trichocladium antarcticum</name>
    <dbReference type="NCBI Taxonomy" id="1450529"/>
    <lineage>
        <taxon>Eukaryota</taxon>
        <taxon>Fungi</taxon>
        <taxon>Dikarya</taxon>
        <taxon>Ascomycota</taxon>
        <taxon>Pezizomycotina</taxon>
        <taxon>Sordariomycetes</taxon>
        <taxon>Sordariomycetidae</taxon>
        <taxon>Sordariales</taxon>
        <taxon>Chaetomiaceae</taxon>
        <taxon>Trichocladium</taxon>
    </lineage>
</organism>
<dbReference type="FunFam" id="1.10.10.1460:FF:000001">
    <property type="entry name" value="DNA replication regulator Sld2"/>
    <property type="match status" value="1"/>
</dbReference>
<feature type="compositionally biased region" description="Acidic residues" evidence="9">
    <location>
        <begin position="527"/>
        <end position="537"/>
    </location>
</feature>
<feature type="compositionally biased region" description="Gly residues" evidence="9">
    <location>
        <begin position="395"/>
        <end position="410"/>
    </location>
</feature>
<evidence type="ECO:0000256" key="3">
    <source>
        <dbReference type="ARBA" id="ARBA00018363"/>
    </source>
</evidence>
<feature type="region of interest" description="Disordered" evidence="9">
    <location>
        <begin position="180"/>
        <end position="290"/>
    </location>
</feature>
<feature type="region of interest" description="Disordered" evidence="9">
    <location>
        <begin position="394"/>
        <end position="589"/>
    </location>
</feature>
<feature type="compositionally biased region" description="Basic residues" evidence="9">
    <location>
        <begin position="561"/>
        <end position="572"/>
    </location>
</feature>
<comment type="function">
    <text evidence="7 8">Has a role in the initiation of DNA replication. Required at S-phase checkpoint.</text>
</comment>
<evidence type="ECO:0000256" key="1">
    <source>
        <dbReference type="ARBA" id="ARBA00004123"/>
    </source>
</evidence>
<keyword evidence="11" id="KW-1185">Reference proteome</keyword>
<dbReference type="InterPro" id="IPR021110">
    <property type="entry name" value="DNA_rep_checkpnt_protein"/>
</dbReference>
<evidence type="ECO:0000313" key="10">
    <source>
        <dbReference type="EMBL" id="KAK4131069.1"/>
    </source>
</evidence>
<dbReference type="GO" id="GO:0000727">
    <property type="term" value="P:double-strand break repair via break-induced replication"/>
    <property type="evidence" value="ECO:0007669"/>
    <property type="project" value="TreeGrafter"/>
</dbReference>
<feature type="region of interest" description="Disordered" evidence="9">
    <location>
        <begin position="606"/>
        <end position="626"/>
    </location>
</feature>
<dbReference type="EMBL" id="MU853428">
    <property type="protein sequence ID" value="KAK4131069.1"/>
    <property type="molecule type" value="Genomic_DNA"/>
</dbReference>
<keyword evidence="6 8" id="KW-0131">Cell cycle</keyword>
<feature type="compositionally biased region" description="Acidic residues" evidence="9">
    <location>
        <begin position="493"/>
        <end position="509"/>
    </location>
</feature>
<feature type="compositionally biased region" description="Polar residues" evidence="9">
    <location>
        <begin position="100"/>
        <end position="118"/>
    </location>
</feature>
<dbReference type="PANTHER" id="PTHR28124:SF1">
    <property type="entry name" value="DNA REPLICATION REGULATOR SLD2"/>
    <property type="match status" value="1"/>
</dbReference>
<comment type="similarity">
    <text evidence="2 8">Belongs to the SLD2 family.</text>
</comment>
<feature type="compositionally biased region" description="Basic and acidic residues" evidence="9">
    <location>
        <begin position="447"/>
        <end position="458"/>
    </location>
</feature>
<dbReference type="AlphaFoldDB" id="A0AAN6UE96"/>
<feature type="region of interest" description="Disordered" evidence="9">
    <location>
        <begin position="63"/>
        <end position="127"/>
    </location>
</feature>